<proteinExistence type="predicted"/>
<keyword evidence="1" id="KW-0547">Nucleotide-binding</keyword>
<evidence type="ECO:0000256" key="3">
    <source>
        <dbReference type="SAM" id="MobiDB-lite"/>
    </source>
</evidence>
<dbReference type="AlphaFoldDB" id="X1QYX5"/>
<dbReference type="PANTHER" id="PTHR24029">
    <property type="entry name" value="UVRABC SYSTEM PROTEIN B"/>
    <property type="match status" value="1"/>
</dbReference>
<reference evidence="5" key="1">
    <citation type="journal article" date="2014" name="Front. Microbiol.">
        <title>High frequency of phylogenetically diverse reductive dehalogenase-homologous genes in deep subseafloor sedimentary metagenomes.</title>
        <authorList>
            <person name="Kawai M."/>
            <person name="Futagami T."/>
            <person name="Toyoda A."/>
            <person name="Takaki Y."/>
            <person name="Nishi S."/>
            <person name="Hori S."/>
            <person name="Arai W."/>
            <person name="Tsubouchi T."/>
            <person name="Morono Y."/>
            <person name="Uchiyama I."/>
            <person name="Ito T."/>
            <person name="Fujiyama A."/>
            <person name="Inagaki F."/>
            <person name="Takami H."/>
        </authorList>
    </citation>
    <scope>NUCLEOTIDE SEQUENCE</scope>
    <source>
        <strain evidence="5">Expedition CK06-06</strain>
    </source>
</reference>
<comment type="caution">
    <text evidence="5">The sequence shown here is derived from an EMBL/GenBank/DDBJ whole genome shotgun (WGS) entry which is preliminary data.</text>
</comment>
<name>X1QYX5_9ZZZZ</name>
<protein>
    <recommendedName>
        <fullName evidence="4">UvrB interaction domain-containing protein</fullName>
    </recommendedName>
</protein>
<feature type="non-terminal residue" evidence="5">
    <location>
        <position position="233"/>
    </location>
</feature>
<dbReference type="GO" id="GO:0005524">
    <property type="term" value="F:ATP binding"/>
    <property type="evidence" value="ECO:0007669"/>
    <property type="project" value="UniProtKB-KW"/>
</dbReference>
<feature type="compositionally biased region" description="Basic and acidic residues" evidence="3">
    <location>
        <begin position="69"/>
        <end position="92"/>
    </location>
</feature>
<evidence type="ECO:0000256" key="1">
    <source>
        <dbReference type="ARBA" id="ARBA00022741"/>
    </source>
</evidence>
<feature type="domain" description="UvrB interaction" evidence="4">
    <location>
        <begin position="106"/>
        <end position="143"/>
    </location>
</feature>
<dbReference type="InterPro" id="IPR041471">
    <property type="entry name" value="UvrB_inter"/>
</dbReference>
<sequence>ALCQPIPKPEALEESCLKLQINKVVSPEEVVGWLVDNGFERVERVDLPGQFARRGGIVDIYAPLALKTQDSRPKTQDQAFDDRRRTTDDGRWRQSSSLSTGTSNGAEAVRVEFFGDTVESIREINLDTQRSSQQIESIGIVSAVCGAAAEQRELFVNILPKDTIIILEEPGDIEEVANVFLERAEDAGRLYSWRDIYAGLERFTQLRIYRFAPSASGDFLKGRYKERAVLPTQ</sequence>
<evidence type="ECO:0000256" key="2">
    <source>
        <dbReference type="ARBA" id="ARBA00022840"/>
    </source>
</evidence>
<dbReference type="Pfam" id="PF17757">
    <property type="entry name" value="UvrB_inter"/>
    <property type="match status" value="2"/>
</dbReference>
<organism evidence="5">
    <name type="scientific">marine sediment metagenome</name>
    <dbReference type="NCBI Taxonomy" id="412755"/>
    <lineage>
        <taxon>unclassified sequences</taxon>
        <taxon>metagenomes</taxon>
        <taxon>ecological metagenomes</taxon>
    </lineage>
</organism>
<feature type="compositionally biased region" description="Polar residues" evidence="3">
    <location>
        <begin position="95"/>
        <end position="104"/>
    </location>
</feature>
<dbReference type="GO" id="GO:0003677">
    <property type="term" value="F:DNA binding"/>
    <property type="evidence" value="ECO:0007669"/>
    <property type="project" value="InterPro"/>
</dbReference>
<dbReference type="Gene3D" id="3.30.2060.10">
    <property type="entry name" value="Penicillin-binding protein 1b domain"/>
    <property type="match status" value="1"/>
</dbReference>
<feature type="non-terminal residue" evidence="5">
    <location>
        <position position="1"/>
    </location>
</feature>
<dbReference type="GO" id="GO:0016887">
    <property type="term" value="F:ATP hydrolysis activity"/>
    <property type="evidence" value="ECO:0007669"/>
    <property type="project" value="InterPro"/>
</dbReference>
<feature type="region of interest" description="Disordered" evidence="3">
    <location>
        <begin position="69"/>
        <end position="104"/>
    </location>
</feature>
<feature type="domain" description="UvrB interaction" evidence="4">
    <location>
        <begin position="17"/>
        <end position="63"/>
    </location>
</feature>
<dbReference type="GO" id="GO:0006289">
    <property type="term" value="P:nucleotide-excision repair"/>
    <property type="evidence" value="ECO:0007669"/>
    <property type="project" value="InterPro"/>
</dbReference>
<accession>X1QYX5</accession>
<dbReference type="GO" id="GO:0009380">
    <property type="term" value="C:excinuclease repair complex"/>
    <property type="evidence" value="ECO:0007669"/>
    <property type="project" value="InterPro"/>
</dbReference>
<evidence type="ECO:0000313" key="5">
    <source>
        <dbReference type="EMBL" id="GAI48484.1"/>
    </source>
</evidence>
<dbReference type="EMBL" id="BARV01035890">
    <property type="protein sequence ID" value="GAI48484.1"/>
    <property type="molecule type" value="Genomic_DNA"/>
</dbReference>
<gene>
    <name evidence="5" type="ORF">S06H3_55898</name>
</gene>
<dbReference type="InterPro" id="IPR004807">
    <property type="entry name" value="UvrB"/>
</dbReference>
<evidence type="ECO:0000259" key="4">
    <source>
        <dbReference type="Pfam" id="PF17757"/>
    </source>
</evidence>
<dbReference type="InterPro" id="IPR027417">
    <property type="entry name" value="P-loop_NTPase"/>
</dbReference>
<dbReference type="PANTHER" id="PTHR24029:SF1">
    <property type="entry name" value="TRANSCRIPTION-REPAIR-COUPLING FACTOR"/>
    <property type="match status" value="1"/>
</dbReference>
<dbReference type="SUPFAM" id="SSF52540">
    <property type="entry name" value="P-loop containing nucleoside triphosphate hydrolases"/>
    <property type="match status" value="2"/>
</dbReference>
<keyword evidence="2" id="KW-0067">ATP-binding</keyword>